<name>A0AAW0WMG9_CHEQU</name>
<organism evidence="2 3">
    <name type="scientific">Cherax quadricarinatus</name>
    <name type="common">Australian red claw crayfish</name>
    <dbReference type="NCBI Taxonomy" id="27406"/>
    <lineage>
        <taxon>Eukaryota</taxon>
        <taxon>Metazoa</taxon>
        <taxon>Ecdysozoa</taxon>
        <taxon>Arthropoda</taxon>
        <taxon>Crustacea</taxon>
        <taxon>Multicrustacea</taxon>
        <taxon>Malacostraca</taxon>
        <taxon>Eumalacostraca</taxon>
        <taxon>Eucarida</taxon>
        <taxon>Decapoda</taxon>
        <taxon>Pleocyemata</taxon>
        <taxon>Astacidea</taxon>
        <taxon>Parastacoidea</taxon>
        <taxon>Parastacidae</taxon>
        <taxon>Cherax</taxon>
    </lineage>
</organism>
<gene>
    <name evidence="2" type="ORF">OTU49_009059</name>
</gene>
<evidence type="ECO:0000256" key="1">
    <source>
        <dbReference type="SAM" id="SignalP"/>
    </source>
</evidence>
<keyword evidence="1" id="KW-0732">Signal</keyword>
<protein>
    <submittedName>
        <fullName evidence="2">Uncharacterized protein</fullName>
    </submittedName>
</protein>
<proteinExistence type="predicted"/>
<feature type="chain" id="PRO_5043654150" evidence="1">
    <location>
        <begin position="26"/>
        <end position="141"/>
    </location>
</feature>
<keyword evidence="3" id="KW-1185">Reference proteome</keyword>
<dbReference type="EMBL" id="JARKIK010000071">
    <property type="protein sequence ID" value="KAK8728629.1"/>
    <property type="molecule type" value="Genomic_DNA"/>
</dbReference>
<feature type="signal peptide" evidence="1">
    <location>
        <begin position="1"/>
        <end position="25"/>
    </location>
</feature>
<accession>A0AAW0WMG9</accession>
<reference evidence="2 3" key="1">
    <citation type="journal article" date="2024" name="BMC Genomics">
        <title>Genome assembly of redclaw crayfish (Cherax quadricarinatus) provides insights into its immune adaptation and hypoxia tolerance.</title>
        <authorList>
            <person name="Liu Z."/>
            <person name="Zheng J."/>
            <person name="Li H."/>
            <person name="Fang K."/>
            <person name="Wang S."/>
            <person name="He J."/>
            <person name="Zhou D."/>
            <person name="Weng S."/>
            <person name="Chi M."/>
            <person name="Gu Z."/>
            <person name="He J."/>
            <person name="Li F."/>
            <person name="Wang M."/>
        </authorList>
    </citation>
    <scope>NUCLEOTIDE SEQUENCE [LARGE SCALE GENOMIC DNA]</scope>
    <source>
        <strain evidence="2">ZL_2023a</strain>
    </source>
</reference>
<comment type="caution">
    <text evidence="2">The sequence shown here is derived from an EMBL/GenBank/DDBJ whole genome shotgun (WGS) entry which is preliminary data.</text>
</comment>
<sequence length="141" mass="15446">MKQFGYLILMAALLVLFFGSGTAKGRFPFEQCVNKTAMKAKMCAELNLSTTECADKKPLIKNCTKAFKKEHFSTFVGCVNDKISTNLATSVTSEELESAITAAIEKNKETVCAQVPAVMTCFKDATNMPQKISECINQPTK</sequence>
<dbReference type="AlphaFoldDB" id="A0AAW0WMG9"/>
<dbReference type="Proteomes" id="UP001445076">
    <property type="component" value="Unassembled WGS sequence"/>
</dbReference>
<evidence type="ECO:0000313" key="3">
    <source>
        <dbReference type="Proteomes" id="UP001445076"/>
    </source>
</evidence>
<evidence type="ECO:0000313" key="2">
    <source>
        <dbReference type="EMBL" id="KAK8728629.1"/>
    </source>
</evidence>